<dbReference type="Gene3D" id="3.10.620.30">
    <property type="match status" value="1"/>
</dbReference>
<proteinExistence type="predicted"/>
<dbReference type="PANTHER" id="PTHR39327:SF1">
    <property type="entry name" value="BLR5470 PROTEIN"/>
    <property type="match status" value="1"/>
</dbReference>
<dbReference type="EMBL" id="QFVP01000001">
    <property type="protein sequence ID" value="THE42711.1"/>
    <property type="molecule type" value="Genomic_DNA"/>
</dbReference>
<comment type="caution">
    <text evidence="1">The sequence shown here is derived from an EMBL/GenBank/DDBJ whole genome shotgun (WGS) entry which is preliminary data.</text>
</comment>
<gene>
    <name evidence="1" type="ORF">DJ535_02410</name>
</gene>
<organism evidence="1 2">
    <name type="scientific">Citrobacter murliniae</name>
    <dbReference type="NCBI Taxonomy" id="67829"/>
    <lineage>
        <taxon>Bacteria</taxon>
        <taxon>Pseudomonadati</taxon>
        <taxon>Pseudomonadota</taxon>
        <taxon>Gammaproteobacteria</taxon>
        <taxon>Enterobacterales</taxon>
        <taxon>Enterobacteriaceae</taxon>
        <taxon>Citrobacter</taxon>
        <taxon>Citrobacter freundii complex</taxon>
    </lineage>
</organism>
<evidence type="ECO:0000313" key="1">
    <source>
        <dbReference type="EMBL" id="THE42711.1"/>
    </source>
</evidence>
<dbReference type="InterPro" id="IPR010319">
    <property type="entry name" value="Transglutaminase-like_Cys_pept"/>
</dbReference>
<evidence type="ECO:0000313" key="2">
    <source>
        <dbReference type="Proteomes" id="UP000306790"/>
    </source>
</evidence>
<dbReference type="Pfam" id="PF06035">
    <property type="entry name" value="Peptidase_C93"/>
    <property type="match status" value="1"/>
</dbReference>
<dbReference type="Proteomes" id="UP000306790">
    <property type="component" value="Unassembled WGS sequence"/>
</dbReference>
<name>A0ABY2Q0D0_9ENTR</name>
<keyword evidence="2" id="KW-1185">Reference proteome</keyword>
<reference evidence="1 2" key="1">
    <citation type="submission" date="2018-05" db="EMBL/GenBank/DDBJ databases">
        <title>Isolation and genomic analyses of lactose-positive bacteria from faecal samples of preterm neonates.</title>
        <authorList>
            <person name="Chen Y."/>
            <person name="Brook T.C."/>
            <person name="O'Neill I."/>
            <person name="Soe C.Z."/>
            <person name="Hall L.J."/>
            <person name="Hoyles L."/>
        </authorList>
    </citation>
    <scope>NUCLEOTIDE SEQUENCE [LARGE SCALE GENOMIC DNA]</scope>
    <source>
        <strain evidence="1 2">P080C CL</strain>
    </source>
</reference>
<dbReference type="PANTHER" id="PTHR39327">
    <property type="match status" value="1"/>
</dbReference>
<sequence length="254" mass="29200">MADALFLPKYEKSATNRLSTAQLNIISVCSLPRLLRLWKLPGALLLLLAVNSLRAAWDFATIMQKTDALYGPANAVAQQRINAWQQLLIQLRNADEKTQLREVNRFFNIQLRYAEDSDIWHSVDYWATPVESLRKGEADCEDYAIAKYFTLRQLGVADDKLRITYVKALRYNRAHMVLTWYATPGAIPLVLDSLTNTLSPATQRMDLLPVYSFNESGLWLPGNQNNKRIGDSKRLSRWQQVFTKMREEGFPMDK</sequence>
<accession>A0ABY2Q0D0</accession>
<evidence type="ECO:0008006" key="3">
    <source>
        <dbReference type="Google" id="ProtNLM"/>
    </source>
</evidence>
<protein>
    <recommendedName>
        <fullName evidence="3">Transglutaminase-like cysteine proteinase BTLCP</fullName>
    </recommendedName>
</protein>
<dbReference type="NCBIfam" id="NF045674">
    <property type="entry name" value="CystProtLapG"/>
    <property type="match status" value="1"/>
</dbReference>